<evidence type="ECO:0000313" key="3">
    <source>
        <dbReference type="Proteomes" id="UP000185295"/>
    </source>
</evidence>
<protein>
    <submittedName>
        <fullName evidence="1">Prohead core scaffold protein</fullName>
    </submittedName>
</protein>
<reference evidence="3 4" key="1">
    <citation type="submission" date="2013-12" db="EMBL/GenBank/DDBJ databases">
        <title>Ecological redundancy of diverse viral populations within a natural community.</title>
        <authorList>
            <person name="Gregory A.C."/>
            <person name="LaButti K."/>
            <person name="Copeland A."/>
            <person name="Woyke T."/>
            <person name="Sullivan M.B."/>
        </authorList>
    </citation>
    <scope>NUCLEOTIDE SEQUENCE [LARGE SCALE GENOMIC DNA]</scope>
    <source>
        <strain evidence="1">Syn7803C16</strain>
        <strain evidence="2">Syn7803C24</strain>
    </source>
</reference>
<evidence type="ECO:0000313" key="4">
    <source>
        <dbReference type="Proteomes" id="UP000185307"/>
    </source>
</evidence>
<dbReference type="InterPro" id="IPR005082">
    <property type="entry name" value="Peptidase_U9_T4_prohead"/>
</dbReference>
<dbReference type="EMBL" id="KJ019146">
    <property type="protein sequence ID" value="AIX42354.1"/>
    <property type="molecule type" value="Genomic_DNA"/>
</dbReference>
<evidence type="ECO:0000313" key="1">
    <source>
        <dbReference type="EMBL" id="AIX42354.1"/>
    </source>
</evidence>
<proteinExistence type="predicted"/>
<accession>A0A0E3G301</accession>
<evidence type="ECO:0000313" key="2">
    <source>
        <dbReference type="EMBL" id="AIX43772.1"/>
    </source>
</evidence>
<gene>
    <name evidence="1" type="ORF">Syn7803C16_135</name>
    <name evidence="2" type="ORF">Syn7803C24_133</name>
</gene>
<dbReference type="Proteomes" id="UP000185295">
    <property type="component" value="Segment"/>
</dbReference>
<dbReference type="Proteomes" id="UP000185307">
    <property type="component" value="Segment"/>
</dbReference>
<dbReference type="EMBL" id="KJ019151">
    <property type="protein sequence ID" value="AIX43772.1"/>
    <property type="molecule type" value="Genomic_DNA"/>
</dbReference>
<sequence length="216" mass="23933">MKLITEEINKVEFIVEENNGKQSCFIEGNFLQGNIKNRNGRVYRTETLAREVARYNEQYVQNGRALGELGHPDGPTVNLDRVSHNIISLRQEGNNFIGKAKLLDTPMGNIAKSLIGEGVKLGVSSRGVGSISETKQGYKLVGEDFMLATAADIVADPSAPDAFVQGIMEGKEWVFVNGLLKESDIESTRSTIDKLVVTRELEEKKIQLFQDFLSNL</sequence>
<organism evidence="1 3">
    <name type="scientific">Synechococcus phage ACG-2014f</name>
    <dbReference type="NCBI Taxonomy" id="1493511"/>
    <lineage>
        <taxon>Viruses</taxon>
        <taxon>Duplodnaviria</taxon>
        <taxon>Heunggongvirae</taxon>
        <taxon>Uroviricota</taxon>
        <taxon>Caudoviricetes</taxon>
        <taxon>Pantevenvirales</taxon>
        <taxon>Kyanoviridae</taxon>
        <taxon>Atlauavirus</taxon>
        <taxon>Atlauavirus tusconc8</taxon>
    </lineage>
</organism>
<name>A0A0E3G301_9CAUD</name>
<dbReference type="Pfam" id="PF03420">
    <property type="entry name" value="Peptidase_S77"/>
    <property type="match status" value="1"/>
</dbReference>